<sequence>MFRTALTSAARPLRTSPTVAAIRSNSVWAKVPLGPRDAILGVTEAFKADKNPKKINLGVGAYRDDKGKPYVLPSVQKAEQQLAKAGHDKEYLPITGLPEFVNAAIKLAYGEDSKPLKEGRIAATQSISGTGALRIGLAFLARFFPDKAIYLPDKTWANHGAIVRDCGLEVKQYKYYDPETIGVAWEGFKADVRAAPNGSAFLLHAAAFNPLGTDLTKDQWIELCQIFKEKNHFAFFDMAYQGFASGIFEDDAFPVRHFVEQGFPIALCQSFAKNMGLYGERVGAFSLVCADKDEKARVDSQLKILIRPMYSNPPVHGARLAAQILNSPELYKDWKVEVKGMADRIISMREALYDLLQNKCQTPGDWSHVKKQIGMFSYTGLKPEQVDALATHASIYLTRDGALAPSQASSSDAELLFAYLGRISMAGLNSSNIEYFAENVSKAVKGELGAGEPIPKPAQGEVPEGTGAK</sequence>
<keyword evidence="2" id="KW-1185">Reference proteome</keyword>
<organism evidence="1 2">
    <name type="scientific">Naganishia adeliensis</name>
    <dbReference type="NCBI Taxonomy" id="92952"/>
    <lineage>
        <taxon>Eukaryota</taxon>
        <taxon>Fungi</taxon>
        <taxon>Dikarya</taxon>
        <taxon>Basidiomycota</taxon>
        <taxon>Agaricomycotina</taxon>
        <taxon>Tremellomycetes</taxon>
        <taxon>Filobasidiales</taxon>
        <taxon>Filobasidiaceae</taxon>
        <taxon>Naganishia</taxon>
    </lineage>
</organism>
<comment type="caution">
    <text evidence="1">The sequence shown here is derived from an EMBL/GenBank/DDBJ whole genome shotgun (WGS) entry which is preliminary data.</text>
</comment>
<dbReference type="Proteomes" id="UP001230649">
    <property type="component" value="Unassembled WGS sequence"/>
</dbReference>
<name>A0ACC2VTU9_9TREE</name>
<dbReference type="EMBL" id="JASBWS010000066">
    <property type="protein sequence ID" value="KAJ9102056.1"/>
    <property type="molecule type" value="Genomic_DNA"/>
</dbReference>
<gene>
    <name evidence="1" type="ORF">QFC20_005064</name>
</gene>
<proteinExistence type="predicted"/>
<reference evidence="1" key="1">
    <citation type="submission" date="2023-04" db="EMBL/GenBank/DDBJ databases">
        <title>Draft Genome sequencing of Naganishia species isolated from polar environments using Oxford Nanopore Technology.</title>
        <authorList>
            <person name="Leo P."/>
            <person name="Venkateswaran K."/>
        </authorList>
    </citation>
    <scope>NUCLEOTIDE SEQUENCE</scope>
    <source>
        <strain evidence="1">MNA-CCFEE 5262</strain>
    </source>
</reference>
<protein>
    <submittedName>
        <fullName evidence="1">Uncharacterized protein</fullName>
    </submittedName>
</protein>
<evidence type="ECO:0000313" key="1">
    <source>
        <dbReference type="EMBL" id="KAJ9102056.1"/>
    </source>
</evidence>
<evidence type="ECO:0000313" key="2">
    <source>
        <dbReference type="Proteomes" id="UP001230649"/>
    </source>
</evidence>
<accession>A0ACC2VTU9</accession>